<name>A0A395M9B6_9HYPO</name>
<dbReference type="Proteomes" id="UP000265631">
    <property type="component" value="Unassembled WGS sequence"/>
</dbReference>
<keyword evidence="2" id="KW-1185">Reference proteome</keyword>
<dbReference type="AlphaFoldDB" id="A0A395M9B6"/>
<dbReference type="EMBL" id="PXXK01000425">
    <property type="protein sequence ID" value="RFN44517.1"/>
    <property type="molecule type" value="Genomic_DNA"/>
</dbReference>
<reference evidence="1 2" key="1">
    <citation type="journal article" date="2018" name="PLoS Pathog.">
        <title>Evolution of structural diversity of trichothecenes, a family of toxins produced by plant pathogenic and entomopathogenic fungi.</title>
        <authorList>
            <person name="Proctor R.H."/>
            <person name="McCormick S.P."/>
            <person name="Kim H.S."/>
            <person name="Cardoza R.E."/>
            <person name="Stanley A.M."/>
            <person name="Lindo L."/>
            <person name="Kelly A."/>
            <person name="Brown D.W."/>
            <person name="Lee T."/>
            <person name="Vaughan M.M."/>
            <person name="Alexander N.J."/>
            <person name="Busman M."/>
            <person name="Gutierrez S."/>
        </authorList>
    </citation>
    <scope>NUCLEOTIDE SEQUENCE [LARGE SCALE GENOMIC DNA]</scope>
    <source>
        <strain evidence="1 2">NRRL 13405</strain>
    </source>
</reference>
<sequence length="174" mass="19402">MADQERATLFEKGSHYALDNAPIIVFPANGTTSSAAQKICDQATESYARKVLNWPNGRLDKPDIFEIYTGDEKLEDLNGCIETFVNLLRTALKPAPEPPVQSPAEDLPMYPHAFIIVDGRHDGHVTLVLACEIEHGWKLEHCLVPVDVELGMAVESLRMGDITEQDLLDQFRDD</sequence>
<organism evidence="1 2">
    <name type="scientific">Fusarium flagelliforme</name>
    <dbReference type="NCBI Taxonomy" id="2675880"/>
    <lineage>
        <taxon>Eukaryota</taxon>
        <taxon>Fungi</taxon>
        <taxon>Dikarya</taxon>
        <taxon>Ascomycota</taxon>
        <taxon>Pezizomycotina</taxon>
        <taxon>Sordariomycetes</taxon>
        <taxon>Hypocreomycetidae</taxon>
        <taxon>Hypocreales</taxon>
        <taxon>Nectriaceae</taxon>
        <taxon>Fusarium</taxon>
        <taxon>Fusarium incarnatum-equiseti species complex</taxon>
    </lineage>
</organism>
<proteinExistence type="predicted"/>
<protein>
    <submittedName>
        <fullName evidence="1">Uncharacterized protein</fullName>
    </submittedName>
</protein>
<gene>
    <name evidence="1" type="ORF">FIE12Z_11231</name>
</gene>
<dbReference type="OrthoDB" id="3558762at2759"/>
<accession>A0A395M9B6</accession>
<comment type="caution">
    <text evidence="1">The sequence shown here is derived from an EMBL/GenBank/DDBJ whole genome shotgun (WGS) entry which is preliminary data.</text>
</comment>
<dbReference type="STRING" id="2594813.A0A395M9B6"/>
<evidence type="ECO:0000313" key="2">
    <source>
        <dbReference type="Proteomes" id="UP000265631"/>
    </source>
</evidence>
<evidence type="ECO:0000313" key="1">
    <source>
        <dbReference type="EMBL" id="RFN44517.1"/>
    </source>
</evidence>